<feature type="region of interest" description="Disordered" evidence="1">
    <location>
        <begin position="220"/>
        <end position="254"/>
    </location>
</feature>
<organism evidence="2 3">
    <name type="scientific">Candida boidinii</name>
    <name type="common">Yeast</name>
    <dbReference type="NCBI Taxonomy" id="5477"/>
    <lineage>
        <taxon>Eukaryota</taxon>
        <taxon>Fungi</taxon>
        <taxon>Dikarya</taxon>
        <taxon>Ascomycota</taxon>
        <taxon>Saccharomycotina</taxon>
        <taxon>Pichiomycetes</taxon>
        <taxon>Pichiales</taxon>
        <taxon>Pichiaceae</taxon>
        <taxon>Ogataea</taxon>
        <taxon>Ogataea/Candida clade</taxon>
    </lineage>
</organism>
<evidence type="ECO:0000313" key="3">
    <source>
        <dbReference type="Proteomes" id="UP001165120"/>
    </source>
</evidence>
<feature type="region of interest" description="Disordered" evidence="1">
    <location>
        <begin position="36"/>
        <end position="93"/>
    </location>
</feature>
<name>A0A9W6WD53_CANBO</name>
<accession>A0A9W6WD53</accession>
<feature type="region of interest" description="Disordered" evidence="1">
    <location>
        <begin position="138"/>
        <end position="173"/>
    </location>
</feature>
<proteinExistence type="predicted"/>
<keyword evidence="3" id="KW-1185">Reference proteome</keyword>
<feature type="compositionally biased region" description="Low complexity" evidence="1">
    <location>
        <begin position="227"/>
        <end position="254"/>
    </location>
</feature>
<feature type="compositionally biased region" description="Low complexity" evidence="1">
    <location>
        <begin position="51"/>
        <end position="72"/>
    </location>
</feature>
<dbReference type="AlphaFoldDB" id="A0A9W6WD53"/>
<sequence>MNSPTIKISESPNSSSMAIPTTTSFPTIHFEEPIISGSLPKSMNNSDNHHQQNNNTPNNNSNANSNKNNNGNLEVPLAPTAVNPPRRGHRHRRSAAISGDFDLAGMGLLPPPNTASHSLSKSVPTESSYIYSIPLSNSGSLNNGSSNNNNDGNTLLPPLNNNQNPTTTATTATNSFSIPKLSYDSFSSPKVDRLDNDNTSNSMHNNRFFSSSSYLGSPMRRNLPLASSNSNNPIVSSSYNGNTSTTLTNNNNNINENNYEKIHLMSPVSTSSTKYFMTEEAKFDRNSSVPNAVIDLDDIFNKPCTTNFPNNSTCLLL</sequence>
<protein>
    <submittedName>
        <fullName evidence="2">Unnamed protein product</fullName>
    </submittedName>
</protein>
<gene>
    <name evidence="2" type="ORF">Cboi02_000604200</name>
</gene>
<reference evidence="2" key="1">
    <citation type="submission" date="2023-04" db="EMBL/GenBank/DDBJ databases">
        <title>Candida boidinii NBRC 10035.</title>
        <authorList>
            <person name="Ichikawa N."/>
            <person name="Sato H."/>
            <person name="Tonouchi N."/>
        </authorList>
    </citation>
    <scope>NUCLEOTIDE SEQUENCE</scope>
    <source>
        <strain evidence="2">NBRC 10035</strain>
    </source>
</reference>
<feature type="region of interest" description="Disordered" evidence="1">
    <location>
        <begin position="1"/>
        <end position="21"/>
    </location>
</feature>
<evidence type="ECO:0000256" key="1">
    <source>
        <dbReference type="SAM" id="MobiDB-lite"/>
    </source>
</evidence>
<comment type="caution">
    <text evidence="2">The sequence shown here is derived from an EMBL/GenBank/DDBJ whole genome shotgun (WGS) entry which is preliminary data.</text>
</comment>
<dbReference type="Proteomes" id="UP001165120">
    <property type="component" value="Unassembled WGS sequence"/>
</dbReference>
<dbReference type="EMBL" id="BSXN01003406">
    <property type="protein sequence ID" value="GME79200.1"/>
    <property type="molecule type" value="Genomic_DNA"/>
</dbReference>
<evidence type="ECO:0000313" key="2">
    <source>
        <dbReference type="EMBL" id="GME79200.1"/>
    </source>
</evidence>